<evidence type="ECO:0000313" key="2">
    <source>
        <dbReference type="Proteomes" id="UP000053105"/>
    </source>
</evidence>
<evidence type="ECO:0000313" key="1">
    <source>
        <dbReference type="EMBL" id="KOX80633.1"/>
    </source>
</evidence>
<name>A0A0M9ACS5_9HYME</name>
<dbReference type="AlphaFoldDB" id="A0A0M9ACS5"/>
<sequence length="522" mass="59587">MFQTFCFNLICDGSSLAADVLNETVKYLKTLDAAGKERSVLYAVQLHLINNEQCSVVSPSRSNDKLIKVVIPQTHYSSAKVFEFYKTTLTFPAARQVRIKEIPNDQIPILTSAGKLAKNQFSKIAHYVAVEKDARFLEIINGQRKANGRVMDLSNICSQIKFHSSLFITEIALISYMDYQRLGTKSYNLLRKLDFKVEEAKEKRNKNQSIQLEQPPLNLNLMVKEIFYDHLKTAQVLMKLFQECKLRESPCMSSPTAIGQAFLRKELSLSKKNNQQVTKTMLRTVKITQPRYEHKVSPQRGEWYGPKKPAWPGIASTTLLGRHERHFPCTWHDVDDRSKAAQHVITFMYSVQGKRKEWFKRSKYIPVVLVNPARSAGKCEGKWTVAQGKQCVAAQPGTMDNASLMLDGGNPENRKPKTSGATLMQRKLAIVRDKFFTLTSGPFSEMNRTSRAVLQYNVEYSRTFKHNGCSSKGGSTVVKLLNVQLSLSTYVVLQREKNDRRDHFRHFYVRGSDKVRPIFIIV</sequence>
<dbReference type="Proteomes" id="UP000053105">
    <property type="component" value="Unassembled WGS sequence"/>
</dbReference>
<dbReference type="EMBL" id="KQ435699">
    <property type="protein sequence ID" value="KOX80633.1"/>
    <property type="molecule type" value="Genomic_DNA"/>
</dbReference>
<accession>A0A0M9ACS5</accession>
<keyword evidence="2" id="KW-1185">Reference proteome</keyword>
<gene>
    <name evidence="1" type="ORF">WN51_05488</name>
</gene>
<reference evidence="1 2" key="1">
    <citation type="submission" date="2015-07" db="EMBL/GenBank/DDBJ databases">
        <title>The genome of Melipona quadrifasciata.</title>
        <authorList>
            <person name="Pan H."/>
            <person name="Kapheim K."/>
        </authorList>
    </citation>
    <scope>NUCLEOTIDE SEQUENCE [LARGE SCALE GENOMIC DNA]</scope>
    <source>
        <strain evidence="1">0111107301</strain>
        <tissue evidence="1">Whole body</tissue>
    </source>
</reference>
<organism evidence="1 2">
    <name type="scientific">Melipona quadrifasciata</name>
    <dbReference type="NCBI Taxonomy" id="166423"/>
    <lineage>
        <taxon>Eukaryota</taxon>
        <taxon>Metazoa</taxon>
        <taxon>Ecdysozoa</taxon>
        <taxon>Arthropoda</taxon>
        <taxon>Hexapoda</taxon>
        <taxon>Insecta</taxon>
        <taxon>Pterygota</taxon>
        <taxon>Neoptera</taxon>
        <taxon>Endopterygota</taxon>
        <taxon>Hymenoptera</taxon>
        <taxon>Apocrita</taxon>
        <taxon>Aculeata</taxon>
        <taxon>Apoidea</taxon>
        <taxon>Anthophila</taxon>
        <taxon>Apidae</taxon>
        <taxon>Melipona</taxon>
    </lineage>
</organism>
<proteinExistence type="predicted"/>
<protein>
    <submittedName>
        <fullName evidence="1">Uncharacterized protein</fullName>
    </submittedName>
</protein>